<feature type="transmembrane region" description="Helical" evidence="1">
    <location>
        <begin position="95"/>
        <end position="116"/>
    </location>
</feature>
<feature type="transmembrane region" description="Helical" evidence="1">
    <location>
        <begin position="36"/>
        <end position="54"/>
    </location>
</feature>
<protein>
    <recommendedName>
        <fullName evidence="4">DUF2784 domain-containing protein</fullName>
    </recommendedName>
</protein>
<dbReference type="Pfam" id="PF10861">
    <property type="entry name" value="DUF2784"/>
    <property type="match status" value="1"/>
</dbReference>
<organism evidence="2 3">
    <name type="scientific">Nitrospira defluvii</name>
    <dbReference type="NCBI Taxonomy" id="330214"/>
    <lineage>
        <taxon>Bacteria</taxon>
        <taxon>Pseudomonadati</taxon>
        <taxon>Nitrospirota</taxon>
        <taxon>Nitrospiria</taxon>
        <taxon>Nitrospirales</taxon>
        <taxon>Nitrospiraceae</taxon>
        <taxon>Nitrospira</taxon>
    </lineage>
</organism>
<keyword evidence="1" id="KW-0812">Transmembrane</keyword>
<dbReference type="InterPro" id="IPR021218">
    <property type="entry name" value="DUF2784"/>
</dbReference>
<evidence type="ECO:0000313" key="2">
    <source>
        <dbReference type="EMBL" id="CAE6756694.1"/>
    </source>
</evidence>
<name>A0ABM8RJP0_9BACT</name>
<comment type="caution">
    <text evidence="2">The sequence shown here is derived from an EMBL/GenBank/DDBJ whole genome shotgun (WGS) entry which is preliminary data.</text>
</comment>
<dbReference type="Proteomes" id="UP000675880">
    <property type="component" value="Unassembled WGS sequence"/>
</dbReference>
<evidence type="ECO:0000313" key="3">
    <source>
        <dbReference type="Proteomes" id="UP000675880"/>
    </source>
</evidence>
<sequence>MWYHVGADLILLLHLGFVLFVIAGGLLLLKWPRIAWVHLPAAVWGAVVEFTGWICPLTPLESQLRALAGESATEADFIGRYLPPLLYPETLTREIQMLLGLLVLGVNLALYWLAFFRPAGKSP</sequence>
<reference evidence="2 3" key="1">
    <citation type="submission" date="2021-02" db="EMBL/GenBank/DDBJ databases">
        <authorList>
            <person name="Han P."/>
        </authorList>
    </citation>
    <scope>NUCLEOTIDE SEQUENCE [LARGE SCALE GENOMIC DNA]</scope>
    <source>
        <strain evidence="2">Candidatus Nitrospira sp. ZN2</strain>
    </source>
</reference>
<feature type="transmembrane region" description="Helical" evidence="1">
    <location>
        <begin position="6"/>
        <end position="29"/>
    </location>
</feature>
<evidence type="ECO:0000256" key="1">
    <source>
        <dbReference type="SAM" id="Phobius"/>
    </source>
</evidence>
<dbReference type="RefSeq" id="WP_213042600.1">
    <property type="nucleotide sequence ID" value="NZ_CAJNBJ010000016.1"/>
</dbReference>
<dbReference type="EMBL" id="CAJNBJ010000016">
    <property type="protein sequence ID" value="CAE6756694.1"/>
    <property type="molecule type" value="Genomic_DNA"/>
</dbReference>
<keyword evidence="1" id="KW-1133">Transmembrane helix</keyword>
<keyword evidence="1" id="KW-0472">Membrane</keyword>
<keyword evidence="3" id="KW-1185">Reference proteome</keyword>
<gene>
    <name evidence="2" type="ORF">NSPZN2_30439</name>
</gene>
<proteinExistence type="predicted"/>
<accession>A0ABM8RJP0</accession>
<evidence type="ECO:0008006" key="4">
    <source>
        <dbReference type="Google" id="ProtNLM"/>
    </source>
</evidence>